<comment type="similarity">
    <text evidence="1">Belongs to the multicopper oxidase family.</text>
</comment>
<keyword evidence="2" id="KW-0479">Metal-binding</keyword>
<dbReference type="Proteomes" id="UP000030762">
    <property type="component" value="Unassembled WGS sequence"/>
</dbReference>
<feature type="domain" description="Plastocyanin-like" evidence="5">
    <location>
        <begin position="94"/>
        <end position="209"/>
    </location>
</feature>
<dbReference type="InterPro" id="IPR002355">
    <property type="entry name" value="Cu_oxidase_Cu_BS"/>
</dbReference>
<dbReference type="Gene3D" id="2.60.40.420">
    <property type="entry name" value="Cupredoxins - blue copper proteins"/>
    <property type="match status" value="3"/>
</dbReference>
<accession>T0RRM9</accession>
<name>T0RRM9_SAPDV</name>
<evidence type="ECO:0000259" key="4">
    <source>
        <dbReference type="Pfam" id="PF07731"/>
    </source>
</evidence>
<reference evidence="6 7" key="1">
    <citation type="submission" date="2012-04" db="EMBL/GenBank/DDBJ databases">
        <title>The Genome Sequence of Saprolegnia declina VS20.</title>
        <authorList>
            <consortium name="The Broad Institute Genome Sequencing Platform"/>
            <person name="Russ C."/>
            <person name="Nusbaum C."/>
            <person name="Tyler B."/>
            <person name="van West P."/>
            <person name="Dieguez-Uribeondo J."/>
            <person name="de Bruijn I."/>
            <person name="Tripathy S."/>
            <person name="Jiang R."/>
            <person name="Young S.K."/>
            <person name="Zeng Q."/>
            <person name="Gargeya S."/>
            <person name="Fitzgerald M."/>
            <person name="Haas B."/>
            <person name="Abouelleil A."/>
            <person name="Alvarado L."/>
            <person name="Arachchi H.M."/>
            <person name="Berlin A."/>
            <person name="Chapman S.B."/>
            <person name="Goldberg J."/>
            <person name="Griggs A."/>
            <person name="Gujja S."/>
            <person name="Hansen M."/>
            <person name="Howarth C."/>
            <person name="Imamovic A."/>
            <person name="Larimer J."/>
            <person name="McCowen C."/>
            <person name="Montmayeur A."/>
            <person name="Murphy C."/>
            <person name="Neiman D."/>
            <person name="Pearson M."/>
            <person name="Priest M."/>
            <person name="Roberts A."/>
            <person name="Saif S."/>
            <person name="Shea T."/>
            <person name="Sisk P."/>
            <person name="Sykes S."/>
            <person name="Wortman J."/>
            <person name="Nusbaum C."/>
            <person name="Birren B."/>
        </authorList>
    </citation>
    <scope>NUCLEOTIDE SEQUENCE [LARGE SCALE GENOMIC DNA]</scope>
    <source>
        <strain evidence="6 7">VS20</strain>
    </source>
</reference>
<dbReference type="InterPro" id="IPR011707">
    <property type="entry name" value="Cu-oxidase-like_N"/>
</dbReference>
<dbReference type="GO" id="GO:0016491">
    <property type="term" value="F:oxidoreductase activity"/>
    <property type="evidence" value="ECO:0007669"/>
    <property type="project" value="UniProtKB-KW"/>
</dbReference>
<dbReference type="GO" id="GO:0005507">
    <property type="term" value="F:copper ion binding"/>
    <property type="evidence" value="ECO:0007669"/>
    <property type="project" value="InterPro"/>
</dbReference>
<dbReference type="InterPro" id="IPR008972">
    <property type="entry name" value="Cupredoxin"/>
</dbReference>
<organism evidence="6 7">
    <name type="scientific">Saprolegnia diclina (strain VS20)</name>
    <dbReference type="NCBI Taxonomy" id="1156394"/>
    <lineage>
        <taxon>Eukaryota</taxon>
        <taxon>Sar</taxon>
        <taxon>Stramenopiles</taxon>
        <taxon>Oomycota</taxon>
        <taxon>Saprolegniomycetes</taxon>
        <taxon>Saprolegniales</taxon>
        <taxon>Saprolegniaceae</taxon>
        <taxon>Saprolegnia</taxon>
    </lineage>
</organism>
<dbReference type="Pfam" id="PF07731">
    <property type="entry name" value="Cu-oxidase_2"/>
    <property type="match status" value="1"/>
</dbReference>
<dbReference type="STRING" id="1156394.T0RRM9"/>
<dbReference type="PROSITE" id="PS00080">
    <property type="entry name" value="MULTICOPPER_OXIDASE2"/>
    <property type="match status" value="1"/>
</dbReference>
<dbReference type="PANTHER" id="PTHR11709:SF2">
    <property type="entry name" value="MULTICOPPER OXIDASE LPR1"/>
    <property type="match status" value="1"/>
</dbReference>
<dbReference type="AlphaFoldDB" id="T0RRM9"/>
<keyword evidence="3" id="KW-0560">Oxidoreductase</keyword>
<dbReference type="VEuPathDB" id="FungiDB:SDRG_07376"/>
<evidence type="ECO:0008006" key="8">
    <source>
        <dbReference type="Google" id="ProtNLM"/>
    </source>
</evidence>
<dbReference type="Pfam" id="PF07732">
    <property type="entry name" value="Cu-oxidase_3"/>
    <property type="match status" value="1"/>
</dbReference>
<dbReference type="CDD" id="cd13853">
    <property type="entry name" value="CuRO_1_Tth-MCO_like"/>
    <property type="match status" value="1"/>
</dbReference>
<evidence type="ECO:0000256" key="3">
    <source>
        <dbReference type="ARBA" id="ARBA00023002"/>
    </source>
</evidence>
<dbReference type="OMA" id="QIVAMTH"/>
<keyword evidence="7" id="KW-1185">Reference proteome</keyword>
<dbReference type="RefSeq" id="XP_008611427.1">
    <property type="nucleotide sequence ID" value="XM_008613205.1"/>
</dbReference>
<evidence type="ECO:0000256" key="2">
    <source>
        <dbReference type="ARBA" id="ARBA00022723"/>
    </source>
</evidence>
<evidence type="ECO:0000313" key="6">
    <source>
        <dbReference type="EMBL" id="EQC35143.1"/>
    </source>
</evidence>
<sequence>MTVDGPWRFRAIATALSLLFLGTVYVLSPSTDLASFRPASVREYSTSHLASLLRELPTLQQPLAYKSHNGVLEVTLSVEATRFKDGPIAFNSRSYNGMFPGPTLCAKPGDLLRITLINQLEPDLPSEHLHMNTFRDPNTTNLHFHGMHVSPSGIADNVLRTVKSGESMELVVKIPENHPLGVFHYHPHHHGSTFLQMGGGMVGAISVQETVDQVDTLLILQAFAFRGGMLANLVNATQISRSTMPLDATLTARSPERMAAVFPDYQPHVSGVPGDYPSFYVVNGQYQPRMTLSDGERKLFQVMNAGPTQILELSVPGCDVEVHAKDAFPPAISTPDYIILTPGARVALSVVCHLNGAKSGVFPFVSMPHSESQEYMGRLTDVYHGVLGLFEVYASNGVSPFTPPHVKRGKNLMPITSNDEHIETFHVTFSSGPATLRDGTMYKSYFMNDRLFSVDHRYKMKLNVLHEWTLENVLSPDEKNHPFHLHSNPFQIVAMTHGHGLDYSVGDWRDTITLPYGGNVTIRFRPMDFTGLVAAHCHILGHADVGMALLVEIQP</sequence>
<dbReference type="GeneID" id="19948103"/>
<dbReference type="InParanoid" id="T0RRM9"/>
<protein>
    <recommendedName>
        <fullName evidence="8">Plastocyanin-like domain-containing protein</fullName>
    </recommendedName>
</protein>
<dbReference type="InterPro" id="IPR045087">
    <property type="entry name" value="Cu-oxidase_fam"/>
</dbReference>
<gene>
    <name evidence="6" type="ORF">SDRG_07376</name>
</gene>
<dbReference type="PANTHER" id="PTHR11709">
    <property type="entry name" value="MULTI-COPPER OXIDASE"/>
    <property type="match status" value="1"/>
</dbReference>
<dbReference type="OrthoDB" id="59708at2759"/>
<proteinExistence type="inferred from homology"/>
<evidence type="ECO:0000256" key="1">
    <source>
        <dbReference type="ARBA" id="ARBA00010609"/>
    </source>
</evidence>
<dbReference type="SUPFAM" id="SSF49503">
    <property type="entry name" value="Cupredoxins"/>
    <property type="match status" value="3"/>
</dbReference>
<evidence type="ECO:0000259" key="5">
    <source>
        <dbReference type="Pfam" id="PF07732"/>
    </source>
</evidence>
<evidence type="ECO:0000313" key="7">
    <source>
        <dbReference type="Proteomes" id="UP000030762"/>
    </source>
</evidence>
<feature type="domain" description="Plastocyanin-like" evidence="4">
    <location>
        <begin position="440"/>
        <end position="553"/>
    </location>
</feature>
<dbReference type="eggNOG" id="ENOG502RBNT">
    <property type="taxonomic scope" value="Eukaryota"/>
</dbReference>
<dbReference type="EMBL" id="JH767152">
    <property type="protein sequence ID" value="EQC35143.1"/>
    <property type="molecule type" value="Genomic_DNA"/>
</dbReference>
<dbReference type="InterPro" id="IPR011706">
    <property type="entry name" value="Cu-oxidase_C"/>
</dbReference>